<dbReference type="EMBL" id="JAWDGP010006957">
    <property type="protein sequence ID" value="KAK3732505.1"/>
    <property type="molecule type" value="Genomic_DNA"/>
</dbReference>
<keyword evidence="3" id="KW-1185">Reference proteome</keyword>
<name>A0AAE1CSI1_9GAST</name>
<protein>
    <submittedName>
        <fullName evidence="2">Uncharacterized protein</fullName>
    </submittedName>
</protein>
<comment type="caution">
    <text evidence="2">The sequence shown here is derived from an EMBL/GenBank/DDBJ whole genome shotgun (WGS) entry which is preliminary data.</text>
</comment>
<proteinExistence type="predicted"/>
<accession>A0AAE1CSI1</accession>
<evidence type="ECO:0000313" key="2">
    <source>
        <dbReference type="EMBL" id="KAK3732505.1"/>
    </source>
</evidence>
<feature type="region of interest" description="Disordered" evidence="1">
    <location>
        <begin position="35"/>
        <end position="60"/>
    </location>
</feature>
<reference evidence="2" key="1">
    <citation type="journal article" date="2023" name="G3 (Bethesda)">
        <title>A reference genome for the long-term kleptoplast-retaining sea slug Elysia crispata morphotype clarki.</title>
        <authorList>
            <person name="Eastman K.E."/>
            <person name="Pendleton A.L."/>
            <person name="Shaikh M.A."/>
            <person name="Suttiyut T."/>
            <person name="Ogas R."/>
            <person name="Tomko P."/>
            <person name="Gavelis G."/>
            <person name="Widhalm J.R."/>
            <person name="Wisecaver J.H."/>
        </authorList>
    </citation>
    <scope>NUCLEOTIDE SEQUENCE</scope>
    <source>
        <strain evidence="2">ECLA1</strain>
    </source>
</reference>
<dbReference type="AlphaFoldDB" id="A0AAE1CSI1"/>
<sequence length="109" mass="12062">MPSKFIAAFRDMVLTLYLHILYVFTRGTASLFGHGPRLTPRSDASKGVKNRSHAPKVEHTNPVQVGDNVAVFTCYQCSPARRVVKICGEETVQRAQSPDSKPRSYNGPT</sequence>
<feature type="region of interest" description="Disordered" evidence="1">
    <location>
        <begin position="90"/>
        <end position="109"/>
    </location>
</feature>
<dbReference type="Proteomes" id="UP001283361">
    <property type="component" value="Unassembled WGS sequence"/>
</dbReference>
<organism evidence="2 3">
    <name type="scientific">Elysia crispata</name>
    <name type="common">lettuce slug</name>
    <dbReference type="NCBI Taxonomy" id="231223"/>
    <lineage>
        <taxon>Eukaryota</taxon>
        <taxon>Metazoa</taxon>
        <taxon>Spiralia</taxon>
        <taxon>Lophotrochozoa</taxon>
        <taxon>Mollusca</taxon>
        <taxon>Gastropoda</taxon>
        <taxon>Heterobranchia</taxon>
        <taxon>Euthyneura</taxon>
        <taxon>Panpulmonata</taxon>
        <taxon>Sacoglossa</taxon>
        <taxon>Placobranchoidea</taxon>
        <taxon>Plakobranchidae</taxon>
        <taxon>Elysia</taxon>
    </lineage>
</organism>
<evidence type="ECO:0000313" key="3">
    <source>
        <dbReference type="Proteomes" id="UP001283361"/>
    </source>
</evidence>
<evidence type="ECO:0000256" key="1">
    <source>
        <dbReference type="SAM" id="MobiDB-lite"/>
    </source>
</evidence>
<gene>
    <name evidence="2" type="ORF">RRG08_030705</name>
</gene>